<protein>
    <submittedName>
        <fullName evidence="4">Uncharacterized protein</fullName>
    </submittedName>
</protein>
<feature type="region of interest" description="Disordered" evidence="3">
    <location>
        <begin position="1"/>
        <end position="173"/>
    </location>
</feature>
<organism evidence="4 5">
    <name type="scientific">Buddleja alternifolia</name>
    <dbReference type="NCBI Taxonomy" id="168488"/>
    <lineage>
        <taxon>Eukaryota</taxon>
        <taxon>Viridiplantae</taxon>
        <taxon>Streptophyta</taxon>
        <taxon>Embryophyta</taxon>
        <taxon>Tracheophyta</taxon>
        <taxon>Spermatophyta</taxon>
        <taxon>Magnoliopsida</taxon>
        <taxon>eudicotyledons</taxon>
        <taxon>Gunneridae</taxon>
        <taxon>Pentapetalae</taxon>
        <taxon>asterids</taxon>
        <taxon>lamiids</taxon>
        <taxon>Lamiales</taxon>
        <taxon>Scrophulariaceae</taxon>
        <taxon>Buddlejeae</taxon>
        <taxon>Buddleja</taxon>
    </lineage>
</organism>
<dbReference type="Proteomes" id="UP000826271">
    <property type="component" value="Unassembled WGS sequence"/>
</dbReference>
<evidence type="ECO:0000256" key="2">
    <source>
        <dbReference type="ARBA" id="ARBA00023306"/>
    </source>
</evidence>
<feature type="compositionally biased region" description="Polar residues" evidence="3">
    <location>
        <begin position="27"/>
        <end position="38"/>
    </location>
</feature>
<dbReference type="PANTHER" id="PTHR33142">
    <property type="entry name" value="CYCLIN-DEPENDENT PROTEIN KINASE INHIBITOR SMR13"/>
    <property type="match status" value="1"/>
</dbReference>
<keyword evidence="2" id="KW-0131">Cell cycle</keyword>
<comment type="caution">
    <text evidence="4">The sequence shown here is derived from an EMBL/GenBank/DDBJ whole genome shotgun (WGS) entry which is preliminary data.</text>
</comment>
<dbReference type="AlphaFoldDB" id="A0AAV6XCK9"/>
<gene>
    <name evidence="4" type="ORF">BUALT_Bualt09G0111100</name>
</gene>
<feature type="compositionally biased region" description="Basic residues" evidence="3">
    <location>
        <begin position="114"/>
        <end position="125"/>
    </location>
</feature>
<evidence type="ECO:0000313" key="5">
    <source>
        <dbReference type="Proteomes" id="UP000826271"/>
    </source>
</evidence>
<dbReference type="GO" id="GO:0005634">
    <property type="term" value="C:nucleus"/>
    <property type="evidence" value="ECO:0007669"/>
    <property type="project" value="TreeGrafter"/>
</dbReference>
<evidence type="ECO:0000256" key="3">
    <source>
        <dbReference type="SAM" id="MobiDB-lite"/>
    </source>
</evidence>
<name>A0AAV6XCK9_9LAMI</name>
<proteinExistence type="predicted"/>
<accession>A0AAV6XCK9</accession>
<keyword evidence="5" id="KW-1185">Reference proteome</keyword>
<dbReference type="EMBL" id="WHWC01000009">
    <property type="protein sequence ID" value="KAG8376890.1"/>
    <property type="molecule type" value="Genomic_DNA"/>
</dbReference>
<dbReference type="GO" id="GO:0032875">
    <property type="term" value="P:regulation of DNA endoreduplication"/>
    <property type="evidence" value="ECO:0007669"/>
    <property type="project" value="InterPro"/>
</dbReference>
<reference evidence="4" key="1">
    <citation type="submission" date="2019-10" db="EMBL/GenBank/DDBJ databases">
        <authorList>
            <person name="Zhang R."/>
            <person name="Pan Y."/>
            <person name="Wang J."/>
            <person name="Ma R."/>
            <person name="Yu S."/>
        </authorList>
    </citation>
    <scope>NUCLEOTIDE SEQUENCE</scope>
    <source>
        <strain evidence="4">LA-IB0</strain>
        <tissue evidence="4">Leaf</tissue>
    </source>
</reference>
<feature type="compositionally biased region" description="Basic and acidic residues" evidence="3">
    <location>
        <begin position="42"/>
        <end position="103"/>
    </location>
</feature>
<dbReference type="InterPro" id="IPR040389">
    <property type="entry name" value="SMR"/>
</dbReference>
<sequence>MSGSNNPQICPVEEEEEDKEEIVELETSSSQARSQNPAPSEIEEKEKENSDRADDDDHHHQIEEIKDEDRKDVARVSSRESPEKQIAENDDGFRTPTSSDHKIPAIKQCPQAPKKTKPQPLKRKASPNGGRRSLRFDASSTEVESIFRPMSSQDNVEEKESKKARKNDEDEGS</sequence>
<dbReference type="PANTHER" id="PTHR33142:SF114">
    <property type="entry name" value="CYCLIN-DEPENDENT PROTEIN KINASE INHIBITOR SMR14"/>
    <property type="match status" value="1"/>
</dbReference>
<keyword evidence="1" id="KW-0649">Protein kinase inhibitor</keyword>
<evidence type="ECO:0000313" key="4">
    <source>
        <dbReference type="EMBL" id="KAG8376890.1"/>
    </source>
</evidence>
<dbReference type="GO" id="GO:0004860">
    <property type="term" value="F:protein kinase inhibitor activity"/>
    <property type="evidence" value="ECO:0007669"/>
    <property type="project" value="UniProtKB-KW"/>
</dbReference>
<evidence type="ECO:0000256" key="1">
    <source>
        <dbReference type="ARBA" id="ARBA00023013"/>
    </source>
</evidence>
<feature type="compositionally biased region" description="Acidic residues" evidence="3">
    <location>
        <begin position="12"/>
        <end position="24"/>
    </location>
</feature>